<dbReference type="EMBL" id="FO818640">
    <property type="protein sequence ID" value="CDM98151.1"/>
    <property type="molecule type" value="Genomic_DNA"/>
</dbReference>
<dbReference type="InterPro" id="IPR027417">
    <property type="entry name" value="P-loop_NTPase"/>
</dbReference>
<dbReference type="Pfam" id="PF00271">
    <property type="entry name" value="Helicase_C"/>
    <property type="match status" value="1"/>
</dbReference>
<evidence type="ECO:0000313" key="6">
    <source>
        <dbReference type="EMBL" id="CDM98151.1"/>
    </source>
</evidence>
<feature type="domain" description="Helicase ATP-binding" evidence="4">
    <location>
        <begin position="84"/>
        <end position="286"/>
    </location>
</feature>
<keyword evidence="3" id="KW-0175">Coiled coil</keyword>
<keyword evidence="7" id="KW-1185">Reference proteome</keyword>
<organism evidence="6 7">
    <name type="scientific">Limnospira indica PCC 8005</name>
    <dbReference type="NCBI Taxonomy" id="376219"/>
    <lineage>
        <taxon>Bacteria</taxon>
        <taxon>Bacillati</taxon>
        <taxon>Cyanobacteriota</taxon>
        <taxon>Cyanophyceae</taxon>
        <taxon>Oscillatoriophycideae</taxon>
        <taxon>Oscillatoriales</taxon>
        <taxon>Sirenicapillariaceae</taxon>
        <taxon>Limnospira</taxon>
    </lineage>
</organism>
<dbReference type="InterPro" id="IPR014001">
    <property type="entry name" value="Helicase_ATP-bd"/>
</dbReference>
<accession>A0A9P1KLP0</accession>
<keyword evidence="6" id="KW-0347">Helicase</keyword>
<protein>
    <submittedName>
        <fullName evidence="6">ATP-dependent helicase, Lhr-like</fullName>
        <ecNumber evidence="6">3.6.1.-</ecNumber>
    </submittedName>
</protein>
<dbReference type="GO" id="GO:0003676">
    <property type="term" value="F:nucleic acid binding"/>
    <property type="evidence" value="ECO:0007669"/>
    <property type="project" value="InterPro"/>
</dbReference>
<name>A0A9P1KLP0_9CYAN</name>
<dbReference type="PANTHER" id="PTHR47957:SF3">
    <property type="entry name" value="ATP-DEPENDENT HELICASE HRQ1"/>
    <property type="match status" value="1"/>
</dbReference>
<gene>
    <name evidence="6" type="ORF">ARTHRO_60752</name>
</gene>
<dbReference type="GO" id="GO:0006289">
    <property type="term" value="P:nucleotide-excision repair"/>
    <property type="evidence" value="ECO:0007669"/>
    <property type="project" value="TreeGrafter"/>
</dbReference>
<dbReference type="RefSeq" id="WP_008055895.1">
    <property type="nucleotide sequence ID" value="NZ_FO818640.1"/>
</dbReference>
<evidence type="ECO:0000256" key="3">
    <source>
        <dbReference type="SAM" id="Coils"/>
    </source>
</evidence>
<feature type="coiled-coil region" evidence="3">
    <location>
        <begin position="1213"/>
        <end position="1270"/>
    </location>
</feature>
<dbReference type="SMART" id="SM00490">
    <property type="entry name" value="HELICc"/>
    <property type="match status" value="1"/>
</dbReference>
<dbReference type="PANTHER" id="PTHR47957">
    <property type="entry name" value="ATP-DEPENDENT HELICASE HRQ1"/>
    <property type="match status" value="1"/>
</dbReference>
<dbReference type="InterPro" id="IPR001650">
    <property type="entry name" value="Helicase_C-like"/>
</dbReference>
<proteinExistence type="predicted"/>
<dbReference type="InterPro" id="IPR018973">
    <property type="entry name" value="MZB"/>
</dbReference>
<dbReference type="Gene3D" id="3.40.50.300">
    <property type="entry name" value="P-loop containing nucleotide triphosphate hydrolases"/>
    <property type="match status" value="2"/>
</dbReference>
<dbReference type="SUPFAM" id="SSF52540">
    <property type="entry name" value="P-loop containing nucleoside triphosphate hydrolases"/>
    <property type="match status" value="2"/>
</dbReference>
<dbReference type="EC" id="3.6.1.-" evidence="6"/>
<feature type="domain" description="Helicase C-terminal" evidence="5">
    <location>
        <begin position="928"/>
        <end position="1120"/>
    </location>
</feature>
<evidence type="ECO:0000313" key="7">
    <source>
        <dbReference type="Proteomes" id="UP000032946"/>
    </source>
</evidence>
<sequence length="2100" mass="239833">MFPSVVAAQIRNCVSDYLITTFRPTTPGFNGLIERFLKTANNLYRGPYVSVGLPFRQGTIGGDYFPEIPLGFIPFLHQERAFNRLSPPNYQSTIIATGTGSGKTECFLIPLLEHCRQQGNKPGIKAILIYPMNALATDQSKRIAQIIEQTPSLKGQVTAGLYVGEKDEKPTRVMTPEKVITDKEMLRKSPPDILLTNYKMLDYLLIRPDLQSLWTNNEPETLRYLVVDEFHTFDGAQGTDLACLLRRLKHRLQTPPGHLACVGTSATLGNKSDKTEILAYSKTIFKEEFEAAALIEEDRLSDGEFLGNALLNVLPLPRLEDWEKLQPDNYTDPENYLQTQAQLWLNPTTETDTFINKPIDDQWRVELGKELKSLPIIHNLIRVLKEKSCTYEEILDRIGSRLHFPVKQHPEYCYLLLDSIFALISAARCQIDNPNGTIIIAPWVTLRVQVWFRELKRMVASVESQPELAFSDDLTPELRQNQKTLPVMHCRDCGATGWGGVRHSTINNKLIPNDLRGFYQAFFSQKPLVSFLFPCDESHEETQLLCRHCLTVNPTSVEFCKGCHKENNADNLIPVLVPEVTQTVTRNGQEQLISNHDCPFCGNSNGLSILGAQAASLTSASIGILYTTPFNQDKKLLTFSDSVQDAAHRAGFYNARTYRSTLRTSIFQLVRESQHPLTLQELCDRFADYWREKIPIPENYIATFLPTDLQWLREWDDFLNGDRSKLDPHTALPDLLELVEKRLVWEIVTQFGHRGAIGPSLERSGVASVSFNPQFLTAATKTLHQKLSNEIEALRTVSEDRVRELIVGLLHHLRHRGGIVQPVTQGNYISSGGETYLLSKLVYMPGVGPSVPAPKFLVNAAAKTKQFERVISGKNRDSWCEDWTMRVFAPHTLLLKEQLIDILHFTLETLVGAKLLESHFCGQGRAWGIPMAAIIINPGGKVLTCDRCYHQITHSRTSSHLPETCRSLGCQGHYHEDDQRPGLVYYRQMYQQGEVRRIVAAEHTGLLSRTTRERLEHRFIQSDRYCDPNLISATSTLEMGINIGDLSSVFLCSLPPNVANYQQRIGRAGRRDGNALVGVIANAKPHDLFFYSDPAQMLEGGIEASGCYLNAAAILERQLTAFCLDNWVASGLDSEGFSPQLNDILNHLQNQAQNRFPYNWLRFIDSQQGELLREFIDLFADTITPETQAQIEEFMHQGQGEIGGLGWRILNRLEGMKKERHRFSNAIVNLTKKIKAQKGEPTHLQDPDKLAEMEQEKEGLREIIRDINNKNIFNFLTDEGLLPNYAFPEAGVTLRSMVLRKLRPKQGANGKRYEVLTMTYERPSQVAIRELVPSGVFYAEGRRVKVDQIDLKLSEPQEWRICRSCSYATESFQPEAHQKTCPRCNDTLWSDKGRLRTMLRLRQVMATTADQTSRLTDDSEDRKIEFFEKQLLVDFLPEFREQTFLINHPEFPFGFEYISRTKFREINLGESLSTGETVEIAGKKFTTKGFTVCRSCGKVIDRNKDHAQNHAISCQWRDKPDQVKTIEVLYLYREFESESIRFLMPDESFWTPEGLHSFIAAIQLGLKEKFRGKVDHLRTTISEEPQPESNLRKSFLYLFDSIPGGTGYLRQLIRQPQELQEVFLQALEKMRTCSCKERHQDGCYQCIFAYRNSFYKDYTSRKKAESLLGKLLNHWSELKDHSEGLSAIRVNSNLESELERNFIKALSMRTDLVLKPEIIDGKTAYFIKLKNSAWIVETQVTLDEKDGVTIPCRADFIMRPASSRVESLPVVVFTDGWEYHRDRIKEDFQQRQAIVRSGRFWCWSLTWDDVMKQVNRSHRTTNPPPDSFRQDLNNDKFRKCGGSFYKRYDCEGMQLLESQDSFAWLMSYLDQPQAQNWQRWALLRTLAQGSPANNKSPEFLGRMETRLSPEAIALWEVPPTYVIGEVCISESLQIFTLVDLKRNHEKNATGSLVCLELDDQQEDPGSWREALRSLNLYQFLPHFYAITTNAAPEISLATPGSIVQSPLENTDPRWEELRELVIEESLFPAIDRMSQENWPLPQAGYELLSDRGSVKAIGELAWEETQIVVTLTPEDNEAFIAAGWRSYLVEDFLKKLTINN</sequence>
<dbReference type="GO" id="GO:0005524">
    <property type="term" value="F:ATP binding"/>
    <property type="evidence" value="ECO:0007669"/>
    <property type="project" value="UniProtKB-KW"/>
</dbReference>
<evidence type="ECO:0000256" key="2">
    <source>
        <dbReference type="ARBA" id="ARBA00022840"/>
    </source>
</evidence>
<keyword evidence="2" id="KW-0067">ATP-binding</keyword>
<dbReference type="GO" id="GO:0016787">
    <property type="term" value="F:hydrolase activity"/>
    <property type="evidence" value="ECO:0007669"/>
    <property type="project" value="UniProtKB-KW"/>
</dbReference>
<evidence type="ECO:0000256" key="1">
    <source>
        <dbReference type="ARBA" id="ARBA00022741"/>
    </source>
</evidence>
<dbReference type="GO" id="GO:0043138">
    <property type="term" value="F:3'-5' DNA helicase activity"/>
    <property type="evidence" value="ECO:0007669"/>
    <property type="project" value="TreeGrafter"/>
</dbReference>
<reference evidence="6 7" key="1">
    <citation type="submission" date="2014-02" db="EMBL/GenBank/DDBJ databases">
        <authorList>
            <person name="Genoscope - CEA"/>
        </authorList>
    </citation>
    <scope>NUCLEOTIDE SEQUENCE [LARGE SCALE GENOMIC DNA]</scope>
    <source>
        <strain evidence="6 7">PCC 8005</strain>
    </source>
</reference>
<dbReference type="Proteomes" id="UP000032946">
    <property type="component" value="Chromosome"/>
</dbReference>
<dbReference type="GO" id="GO:0036297">
    <property type="term" value="P:interstrand cross-link repair"/>
    <property type="evidence" value="ECO:0007669"/>
    <property type="project" value="TreeGrafter"/>
</dbReference>
<keyword evidence="6" id="KW-0378">Hydrolase</keyword>
<evidence type="ECO:0000259" key="5">
    <source>
        <dbReference type="PROSITE" id="PS51194"/>
    </source>
</evidence>
<dbReference type="InterPro" id="IPR011545">
    <property type="entry name" value="DEAD/DEAH_box_helicase_dom"/>
</dbReference>
<dbReference type="Pfam" id="PF00270">
    <property type="entry name" value="DEAD"/>
    <property type="match status" value="1"/>
</dbReference>
<dbReference type="SMART" id="SM00487">
    <property type="entry name" value="DEXDc"/>
    <property type="match status" value="1"/>
</dbReference>
<keyword evidence="1" id="KW-0547">Nucleotide-binding</keyword>
<dbReference type="PROSITE" id="PS51194">
    <property type="entry name" value="HELICASE_CTER"/>
    <property type="match status" value="1"/>
</dbReference>
<dbReference type="PROSITE" id="PS51192">
    <property type="entry name" value="HELICASE_ATP_BIND_1"/>
    <property type="match status" value="1"/>
</dbReference>
<dbReference type="Pfam" id="PF09369">
    <property type="entry name" value="MZB"/>
    <property type="match status" value="1"/>
</dbReference>
<evidence type="ECO:0000259" key="4">
    <source>
        <dbReference type="PROSITE" id="PS51192"/>
    </source>
</evidence>